<evidence type="ECO:0000313" key="6">
    <source>
        <dbReference type="EMBL" id="QOV20589.1"/>
    </source>
</evidence>
<gene>
    <name evidence="6" type="ORF">INP51_06535</name>
</gene>
<evidence type="ECO:0000256" key="4">
    <source>
        <dbReference type="ARBA" id="ARBA00023136"/>
    </source>
</evidence>
<proteinExistence type="predicted"/>
<feature type="transmembrane region" description="Helical" evidence="5">
    <location>
        <begin position="112"/>
        <end position="133"/>
    </location>
</feature>
<dbReference type="PANTHER" id="PTHR33514">
    <property type="entry name" value="PROTEIN ABCI12, CHLOROPLASTIC"/>
    <property type="match status" value="1"/>
</dbReference>
<protein>
    <submittedName>
        <fullName evidence="6">Energy-coupling factor transporter transmembrane protein EcfT</fullName>
    </submittedName>
</protein>
<comment type="subcellular location">
    <subcellularLocation>
        <location evidence="1">Membrane</location>
        <topology evidence="1">Multi-pass membrane protein</topology>
    </subcellularLocation>
</comment>
<dbReference type="EMBL" id="CP063304">
    <property type="protein sequence ID" value="QOV20589.1"/>
    <property type="molecule type" value="Genomic_DNA"/>
</dbReference>
<dbReference type="Pfam" id="PF02361">
    <property type="entry name" value="CbiQ"/>
    <property type="match status" value="1"/>
</dbReference>
<accession>A0A7M2RK01</accession>
<feature type="transmembrane region" description="Helical" evidence="5">
    <location>
        <begin position="242"/>
        <end position="262"/>
    </location>
</feature>
<feature type="transmembrane region" description="Helical" evidence="5">
    <location>
        <begin position="21"/>
        <end position="37"/>
    </location>
</feature>
<organism evidence="6 7">
    <name type="scientific">Blautia liquoris</name>
    <dbReference type="NCBI Taxonomy" id="2779518"/>
    <lineage>
        <taxon>Bacteria</taxon>
        <taxon>Bacillati</taxon>
        <taxon>Bacillota</taxon>
        <taxon>Clostridia</taxon>
        <taxon>Lachnospirales</taxon>
        <taxon>Lachnospiraceae</taxon>
        <taxon>Blautia</taxon>
    </lineage>
</organism>
<keyword evidence="3 5" id="KW-1133">Transmembrane helix</keyword>
<evidence type="ECO:0000256" key="5">
    <source>
        <dbReference type="SAM" id="Phobius"/>
    </source>
</evidence>
<dbReference type="GO" id="GO:0005886">
    <property type="term" value="C:plasma membrane"/>
    <property type="evidence" value="ECO:0007669"/>
    <property type="project" value="UniProtKB-ARBA"/>
</dbReference>
<sequence>MDAMTLYKPGNSFFHRCDSRIKLFILAVISVLSFLFYNPMIPMLLFLLTLSLNLLSTGSYTVKNFMFKMILVMMIFLIVLHGFVNPGGKTPALFFGHELHIPYFGAYTIEGFYLGLVFWFRMSTVILAAMLYITTTSPSEMMSGLQKLGIPFKFCFMLSMSLQLIPISTREASIIVSAQRARGLSEKTVTDKFKGLLPMFVPLVVSSLDRMETLSMALESRAFGYSNNPTDLSNIKIRKADWAILITGTILLILCITIRVRYGGLNWIHSVKSWSDIWFPRQI</sequence>
<dbReference type="KEGG" id="bliq:INP51_06535"/>
<evidence type="ECO:0000256" key="3">
    <source>
        <dbReference type="ARBA" id="ARBA00022989"/>
    </source>
</evidence>
<dbReference type="RefSeq" id="WP_193736903.1">
    <property type="nucleotide sequence ID" value="NZ_CP063304.1"/>
</dbReference>
<name>A0A7M2RK01_9FIRM</name>
<evidence type="ECO:0000256" key="2">
    <source>
        <dbReference type="ARBA" id="ARBA00022692"/>
    </source>
</evidence>
<evidence type="ECO:0000256" key="1">
    <source>
        <dbReference type="ARBA" id="ARBA00004141"/>
    </source>
</evidence>
<keyword evidence="4 5" id="KW-0472">Membrane</keyword>
<dbReference type="InterPro" id="IPR003339">
    <property type="entry name" value="ABC/ECF_trnsptr_transmembrane"/>
</dbReference>
<feature type="transmembrane region" description="Helical" evidence="5">
    <location>
        <begin position="69"/>
        <end position="88"/>
    </location>
</feature>
<keyword evidence="7" id="KW-1185">Reference proteome</keyword>
<evidence type="ECO:0000313" key="7">
    <source>
        <dbReference type="Proteomes" id="UP000593601"/>
    </source>
</evidence>
<dbReference type="CDD" id="cd16914">
    <property type="entry name" value="EcfT"/>
    <property type="match status" value="1"/>
</dbReference>
<keyword evidence="2 5" id="KW-0812">Transmembrane</keyword>
<reference evidence="6 7" key="1">
    <citation type="submission" date="2020-10" db="EMBL/GenBank/DDBJ databases">
        <title>Blautia liquoris sp.nov., isolated from the mud in a fermentation cellar used for the production of Chinese strong-flavoured liquor.</title>
        <authorList>
            <person name="Lu L."/>
        </authorList>
    </citation>
    <scope>NUCLEOTIDE SEQUENCE [LARGE SCALE GENOMIC DNA]</scope>
    <source>
        <strain evidence="6 7">LZLJ-3</strain>
    </source>
</reference>
<dbReference type="Proteomes" id="UP000593601">
    <property type="component" value="Chromosome"/>
</dbReference>
<dbReference type="PANTHER" id="PTHR33514:SF13">
    <property type="entry name" value="PROTEIN ABCI12, CHLOROPLASTIC"/>
    <property type="match status" value="1"/>
</dbReference>
<dbReference type="AlphaFoldDB" id="A0A7M2RK01"/>